<dbReference type="InterPro" id="IPR036388">
    <property type="entry name" value="WH-like_DNA-bd_sf"/>
</dbReference>
<evidence type="ECO:0000256" key="4">
    <source>
        <dbReference type="SAM" id="MobiDB-lite"/>
    </source>
</evidence>
<dbReference type="Gene3D" id="1.10.10.10">
    <property type="entry name" value="Winged helix-like DNA-binding domain superfamily/Winged helix DNA-binding domain"/>
    <property type="match status" value="1"/>
</dbReference>
<evidence type="ECO:0000256" key="2">
    <source>
        <dbReference type="ARBA" id="ARBA00023015"/>
    </source>
</evidence>
<proteinExistence type="inferred from homology"/>
<feature type="region of interest" description="Disordered" evidence="4">
    <location>
        <begin position="89"/>
        <end position="110"/>
    </location>
</feature>
<dbReference type="RefSeq" id="WP_075211055.1">
    <property type="nucleotide sequence ID" value="NZ_CABGNE010000016.1"/>
</dbReference>
<dbReference type="PANTHER" id="PTHR30126">
    <property type="entry name" value="HTH-TYPE TRANSCRIPTIONAL REGULATOR"/>
    <property type="match status" value="1"/>
</dbReference>
<dbReference type="GO" id="GO:0003700">
    <property type="term" value="F:DNA-binding transcription factor activity"/>
    <property type="evidence" value="ECO:0007669"/>
    <property type="project" value="InterPro"/>
</dbReference>
<dbReference type="SUPFAM" id="SSF46785">
    <property type="entry name" value="Winged helix' DNA-binding domain"/>
    <property type="match status" value="1"/>
</dbReference>
<reference evidence="7" key="1">
    <citation type="submission" date="2017-08" db="EMBL/GenBank/DDBJ databases">
        <authorList>
            <person name="Brisse S."/>
        </authorList>
    </citation>
    <scope>NUCLEOTIDE SEQUENCE [LARGE SCALE GENOMIC DNA]</scope>
    <source>
        <strain evidence="7">06D021</strain>
    </source>
</reference>
<protein>
    <recommendedName>
        <fullName evidence="5">HTH lysR-type domain-containing protein</fullName>
    </recommendedName>
</protein>
<feature type="domain" description="HTH lysR-type" evidence="5">
    <location>
        <begin position="1"/>
        <end position="60"/>
    </location>
</feature>
<sequence length="110" mass="12144">MNKSQVEIFMLMVRDGSIHIASQRLGIVPSLITTSVCALENELGFNLITRGRNIRKVTLTEKGHAFYRLAPELLRLLNAIADIRAGIKRPGESSPPGKIISSARENTGRF</sequence>
<dbReference type="Proteomes" id="UP000220639">
    <property type="component" value="Unassembled WGS sequence"/>
</dbReference>
<organism evidence="6 7">
    <name type="scientific">Klebsiella grimontii</name>
    <dbReference type="NCBI Taxonomy" id="2058152"/>
    <lineage>
        <taxon>Bacteria</taxon>
        <taxon>Pseudomonadati</taxon>
        <taxon>Pseudomonadota</taxon>
        <taxon>Gammaproteobacteria</taxon>
        <taxon>Enterobacterales</taxon>
        <taxon>Enterobacteriaceae</taxon>
        <taxon>Klebsiella/Raoultella group</taxon>
        <taxon>Klebsiella</taxon>
    </lineage>
</organism>
<keyword evidence="2" id="KW-0805">Transcription regulation</keyword>
<name>A0A285BBD0_9ENTR</name>
<dbReference type="InterPro" id="IPR000847">
    <property type="entry name" value="LysR_HTH_N"/>
</dbReference>
<comment type="similarity">
    <text evidence="1">Belongs to the LysR transcriptional regulatory family.</text>
</comment>
<evidence type="ECO:0000256" key="3">
    <source>
        <dbReference type="ARBA" id="ARBA00023163"/>
    </source>
</evidence>
<evidence type="ECO:0000313" key="7">
    <source>
        <dbReference type="Proteomes" id="UP000220639"/>
    </source>
</evidence>
<gene>
    <name evidence="6" type="ORF">KOSB73_70133</name>
</gene>
<evidence type="ECO:0000256" key="1">
    <source>
        <dbReference type="ARBA" id="ARBA00009437"/>
    </source>
</evidence>
<dbReference type="Pfam" id="PF00126">
    <property type="entry name" value="HTH_1"/>
    <property type="match status" value="1"/>
</dbReference>
<keyword evidence="3" id="KW-0804">Transcription</keyword>
<dbReference type="PROSITE" id="PS50931">
    <property type="entry name" value="HTH_LYSR"/>
    <property type="match status" value="1"/>
</dbReference>
<dbReference type="EMBL" id="FZTC01000052">
    <property type="protein sequence ID" value="SNU38146.1"/>
    <property type="molecule type" value="Genomic_DNA"/>
</dbReference>
<evidence type="ECO:0000259" key="5">
    <source>
        <dbReference type="PROSITE" id="PS50931"/>
    </source>
</evidence>
<evidence type="ECO:0000313" key="6">
    <source>
        <dbReference type="EMBL" id="SNU38146.1"/>
    </source>
</evidence>
<accession>A0A285BBD0</accession>
<dbReference type="AlphaFoldDB" id="A0A285BBD0"/>
<dbReference type="InterPro" id="IPR036390">
    <property type="entry name" value="WH_DNA-bd_sf"/>
</dbReference>